<dbReference type="OrthoDB" id="10062780at2759"/>
<sequence length="574" mass="66341">MDKWLLRQKKSSLKETVLTQHQEEDIHLSQEASSSSCFPSSSSIDIDSTDTTDSTDPIDSNSTDRDDVTDVEENLHLSHSGKKIAQNTIGKIQTEIRDTDVTNKENLPVMDGNEDKNDVSLENRKTQNRSNRTYKFRQEWCELPEFRGWLVRSSIPSHQKNVEFGYCKICSKQIYPNKTDIRRHSKSDNHLFNIKVITQCKPIISLLKQKSNSVENAELKLVGLLATNNLPFILMDTLVPLCSDIFSDSEIAKNLACKRTKATVVLKEGLGRNFQEQLDEKVRGQTNFFSLIMDETTDVGTIKQCAFAIIFFDSDNVVKTKFLDMVATEKGDAASLYSCLRSTLAIHRIPFENMDFQQSNNYNFGFPKLSGVENQEQETPIVHRGNIFDDLIKAFEDDFFLRGNSKLELILFTGEKESAEDFGGVWRDVLSEFWQTFYEKCTIETIMEVPSIRHDFGELQWKAIAKIFLNRFILEKYLPIEIAPVFLKTCFNLNVNDEDLIDEFFNYICETDRHVFEQAQENFYEVDLDELVEIFCTFESKWNPNKDNFKLLRNIAHKEPIQKPAYVVECFQKE</sequence>
<reference evidence="2" key="2">
    <citation type="submission" date="2022-10" db="EMBL/GenBank/DDBJ databases">
        <authorList>
            <consortium name="ENA_rothamsted_submissions"/>
            <consortium name="culmorum"/>
            <person name="King R."/>
        </authorList>
    </citation>
    <scope>NUCLEOTIDE SEQUENCE</scope>
</reference>
<keyword evidence="3" id="KW-1185">Reference proteome</keyword>
<name>A0A9N9SL83_PHACE</name>
<evidence type="ECO:0000256" key="1">
    <source>
        <dbReference type="SAM" id="MobiDB-lite"/>
    </source>
</evidence>
<feature type="compositionally biased region" description="Basic and acidic residues" evidence="1">
    <location>
        <begin position="62"/>
        <end position="71"/>
    </location>
</feature>
<dbReference type="Proteomes" id="UP001153737">
    <property type="component" value="Chromosome 7"/>
</dbReference>
<proteinExistence type="predicted"/>
<dbReference type="PANTHER" id="PTHR37162">
    <property type="entry name" value="HAT FAMILY DIMERISATION DOMAINCONTAINING PROTEIN-RELATED"/>
    <property type="match status" value="1"/>
</dbReference>
<dbReference type="EMBL" id="OU896713">
    <property type="protein sequence ID" value="CAG9823912.1"/>
    <property type="molecule type" value="Genomic_DNA"/>
</dbReference>
<protein>
    <submittedName>
        <fullName evidence="2">Uncharacterized protein</fullName>
    </submittedName>
</protein>
<organism evidence="2 3">
    <name type="scientific">Phaedon cochleariae</name>
    <name type="common">Mustard beetle</name>
    <dbReference type="NCBI Taxonomy" id="80249"/>
    <lineage>
        <taxon>Eukaryota</taxon>
        <taxon>Metazoa</taxon>
        <taxon>Ecdysozoa</taxon>
        <taxon>Arthropoda</taxon>
        <taxon>Hexapoda</taxon>
        <taxon>Insecta</taxon>
        <taxon>Pterygota</taxon>
        <taxon>Neoptera</taxon>
        <taxon>Endopterygota</taxon>
        <taxon>Coleoptera</taxon>
        <taxon>Polyphaga</taxon>
        <taxon>Cucujiformia</taxon>
        <taxon>Chrysomeloidea</taxon>
        <taxon>Chrysomelidae</taxon>
        <taxon>Chrysomelinae</taxon>
        <taxon>Chrysomelini</taxon>
        <taxon>Phaedon</taxon>
    </lineage>
</organism>
<dbReference type="SUPFAM" id="SSF56204">
    <property type="entry name" value="Hect, E3 ligase catalytic domain"/>
    <property type="match status" value="1"/>
</dbReference>
<feature type="compositionally biased region" description="Low complexity" evidence="1">
    <location>
        <begin position="33"/>
        <end position="61"/>
    </location>
</feature>
<evidence type="ECO:0000313" key="3">
    <source>
        <dbReference type="Proteomes" id="UP001153737"/>
    </source>
</evidence>
<accession>A0A9N9SL83</accession>
<dbReference type="PANTHER" id="PTHR37162:SF1">
    <property type="entry name" value="BED-TYPE DOMAIN-CONTAINING PROTEIN"/>
    <property type="match status" value="1"/>
</dbReference>
<dbReference type="InterPro" id="IPR035983">
    <property type="entry name" value="Hect_E3_ubiquitin_ligase"/>
</dbReference>
<gene>
    <name evidence="2" type="ORF">PHAECO_LOCUS11471</name>
</gene>
<feature type="region of interest" description="Disordered" evidence="1">
    <location>
        <begin position="22"/>
        <end position="71"/>
    </location>
</feature>
<evidence type="ECO:0000313" key="2">
    <source>
        <dbReference type="EMBL" id="CAG9823912.1"/>
    </source>
</evidence>
<reference evidence="2" key="1">
    <citation type="submission" date="2022-01" db="EMBL/GenBank/DDBJ databases">
        <authorList>
            <person name="King R."/>
        </authorList>
    </citation>
    <scope>NUCLEOTIDE SEQUENCE</scope>
</reference>
<dbReference type="GO" id="GO:0004842">
    <property type="term" value="F:ubiquitin-protein transferase activity"/>
    <property type="evidence" value="ECO:0007669"/>
    <property type="project" value="InterPro"/>
</dbReference>
<dbReference type="AlphaFoldDB" id="A0A9N9SL83"/>